<dbReference type="Proteomes" id="UP000468943">
    <property type="component" value="Unassembled WGS sequence"/>
</dbReference>
<feature type="transmembrane region" description="Helical" evidence="1">
    <location>
        <begin position="39"/>
        <end position="56"/>
    </location>
</feature>
<name>A0A6I4SQL0_9SPHN</name>
<reference evidence="2 3" key="1">
    <citation type="submission" date="2019-12" db="EMBL/GenBank/DDBJ databases">
        <title>Genomic-based taxomic classification of the family Erythrobacteraceae.</title>
        <authorList>
            <person name="Xu L."/>
        </authorList>
    </citation>
    <scope>NUCLEOTIDE SEQUENCE [LARGE SCALE GENOMIC DNA]</scope>
    <source>
        <strain evidence="2 3">JCM 17802</strain>
    </source>
</reference>
<protein>
    <submittedName>
        <fullName evidence="2">Uncharacterized protein</fullName>
    </submittedName>
</protein>
<sequence>MQMKQRNYLAILLCLTLPGMLLVLFDVMGYSLDPAIDVYRIWMVAIAVMNLILYFIQKKELD</sequence>
<dbReference type="RefSeq" id="WP_160598721.1">
    <property type="nucleotide sequence ID" value="NZ_WTYS01000001.1"/>
</dbReference>
<keyword evidence="1" id="KW-1133">Transmembrane helix</keyword>
<evidence type="ECO:0000313" key="3">
    <source>
        <dbReference type="Proteomes" id="UP000468943"/>
    </source>
</evidence>
<keyword evidence="1" id="KW-0472">Membrane</keyword>
<keyword evidence="3" id="KW-1185">Reference proteome</keyword>
<dbReference type="EMBL" id="WTYS01000001">
    <property type="protein sequence ID" value="MXO57668.1"/>
    <property type="molecule type" value="Genomic_DNA"/>
</dbReference>
<evidence type="ECO:0000256" key="1">
    <source>
        <dbReference type="SAM" id="Phobius"/>
    </source>
</evidence>
<organism evidence="2 3">
    <name type="scientific">Pontixanthobacter gangjinensis</name>
    <dbReference type="NCBI Taxonomy" id="1028742"/>
    <lineage>
        <taxon>Bacteria</taxon>
        <taxon>Pseudomonadati</taxon>
        <taxon>Pseudomonadota</taxon>
        <taxon>Alphaproteobacteria</taxon>
        <taxon>Sphingomonadales</taxon>
        <taxon>Erythrobacteraceae</taxon>
        <taxon>Pontixanthobacter</taxon>
    </lineage>
</organism>
<accession>A0A6I4SQL0</accession>
<proteinExistence type="predicted"/>
<gene>
    <name evidence="2" type="ORF">GRI36_12350</name>
</gene>
<keyword evidence="1" id="KW-0812">Transmembrane</keyword>
<comment type="caution">
    <text evidence="2">The sequence shown here is derived from an EMBL/GenBank/DDBJ whole genome shotgun (WGS) entry which is preliminary data.</text>
</comment>
<evidence type="ECO:0000313" key="2">
    <source>
        <dbReference type="EMBL" id="MXO57668.1"/>
    </source>
</evidence>
<dbReference type="AlphaFoldDB" id="A0A6I4SQL0"/>